<dbReference type="EMBL" id="KN832879">
    <property type="protein sequence ID" value="KIM99356.1"/>
    <property type="molecule type" value="Genomic_DNA"/>
</dbReference>
<name>A0A0C3HAG6_OIDMZ</name>
<evidence type="ECO:0000259" key="1">
    <source>
        <dbReference type="Pfam" id="PF06985"/>
    </source>
</evidence>
<proteinExistence type="predicted"/>
<dbReference type="InterPro" id="IPR052895">
    <property type="entry name" value="HetReg/Transcr_Mod"/>
</dbReference>
<dbReference type="AlphaFoldDB" id="A0A0C3HAG6"/>
<dbReference type="InParanoid" id="A0A0C3HAG6"/>
<dbReference type="HOGENOM" id="CLU_1586286_0_0_1"/>
<evidence type="ECO:0000313" key="2">
    <source>
        <dbReference type="EMBL" id="KIM99356.1"/>
    </source>
</evidence>
<organism evidence="2 3">
    <name type="scientific">Oidiodendron maius (strain Zn)</name>
    <dbReference type="NCBI Taxonomy" id="913774"/>
    <lineage>
        <taxon>Eukaryota</taxon>
        <taxon>Fungi</taxon>
        <taxon>Dikarya</taxon>
        <taxon>Ascomycota</taxon>
        <taxon>Pezizomycotina</taxon>
        <taxon>Leotiomycetes</taxon>
        <taxon>Leotiomycetes incertae sedis</taxon>
        <taxon>Myxotrichaceae</taxon>
        <taxon>Oidiodendron</taxon>
    </lineage>
</organism>
<dbReference type="OrthoDB" id="2157530at2759"/>
<evidence type="ECO:0000313" key="3">
    <source>
        <dbReference type="Proteomes" id="UP000054321"/>
    </source>
</evidence>
<reference evidence="2 3" key="1">
    <citation type="submission" date="2014-04" db="EMBL/GenBank/DDBJ databases">
        <authorList>
            <consortium name="DOE Joint Genome Institute"/>
            <person name="Kuo A."/>
            <person name="Martino E."/>
            <person name="Perotto S."/>
            <person name="Kohler A."/>
            <person name="Nagy L.G."/>
            <person name="Floudas D."/>
            <person name="Copeland A."/>
            <person name="Barry K.W."/>
            <person name="Cichocki N."/>
            <person name="Veneault-Fourrey C."/>
            <person name="LaButti K."/>
            <person name="Lindquist E.A."/>
            <person name="Lipzen A."/>
            <person name="Lundell T."/>
            <person name="Morin E."/>
            <person name="Murat C."/>
            <person name="Sun H."/>
            <person name="Tunlid A."/>
            <person name="Henrissat B."/>
            <person name="Grigoriev I.V."/>
            <person name="Hibbett D.S."/>
            <person name="Martin F."/>
            <person name="Nordberg H.P."/>
            <person name="Cantor M.N."/>
            <person name="Hua S.X."/>
        </authorList>
    </citation>
    <scope>NUCLEOTIDE SEQUENCE [LARGE SCALE GENOMIC DNA]</scope>
    <source>
        <strain evidence="2 3">Zn</strain>
    </source>
</reference>
<dbReference type="Pfam" id="PF06985">
    <property type="entry name" value="HET"/>
    <property type="match status" value="1"/>
</dbReference>
<dbReference type="InterPro" id="IPR010730">
    <property type="entry name" value="HET"/>
</dbReference>
<dbReference type="STRING" id="913774.A0A0C3HAG6"/>
<dbReference type="PANTHER" id="PTHR24148:SF64">
    <property type="entry name" value="HETEROKARYON INCOMPATIBILITY DOMAIN-CONTAINING PROTEIN"/>
    <property type="match status" value="1"/>
</dbReference>
<accession>A0A0C3HAG6</accession>
<dbReference type="Proteomes" id="UP000054321">
    <property type="component" value="Unassembled WGS sequence"/>
</dbReference>
<feature type="domain" description="Heterokaryon incompatibility" evidence="1">
    <location>
        <begin position="56"/>
        <end position="171"/>
    </location>
</feature>
<gene>
    <name evidence="2" type="ORF">OIDMADRAFT_127448</name>
</gene>
<sequence length="173" mass="19574">MADSGSIRTIPNNYTCYKRLDTDRKEIRLLRVVPGDNDEDLVVELYRTQLSNCPSYQALSYCWGSLEATKPITLVIRNSKFIDSSEKDVQFLDDEETSDTDGAVLKSFKVTTNLHAALISFRRSHTTCFIWVDSLCICQGDLVERSSQVALMKDIYSQASLTVVWLGNDAKEM</sequence>
<keyword evidence="3" id="KW-1185">Reference proteome</keyword>
<reference evidence="3" key="2">
    <citation type="submission" date="2015-01" db="EMBL/GenBank/DDBJ databases">
        <title>Evolutionary Origins and Diversification of the Mycorrhizal Mutualists.</title>
        <authorList>
            <consortium name="DOE Joint Genome Institute"/>
            <consortium name="Mycorrhizal Genomics Consortium"/>
            <person name="Kohler A."/>
            <person name="Kuo A."/>
            <person name="Nagy L.G."/>
            <person name="Floudas D."/>
            <person name="Copeland A."/>
            <person name="Barry K.W."/>
            <person name="Cichocki N."/>
            <person name="Veneault-Fourrey C."/>
            <person name="LaButti K."/>
            <person name="Lindquist E.A."/>
            <person name="Lipzen A."/>
            <person name="Lundell T."/>
            <person name="Morin E."/>
            <person name="Murat C."/>
            <person name="Riley R."/>
            <person name="Ohm R."/>
            <person name="Sun H."/>
            <person name="Tunlid A."/>
            <person name="Henrissat B."/>
            <person name="Grigoriev I.V."/>
            <person name="Hibbett D.S."/>
            <person name="Martin F."/>
        </authorList>
    </citation>
    <scope>NUCLEOTIDE SEQUENCE [LARGE SCALE GENOMIC DNA]</scope>
    <source>
        <strain evidence="3">Zn</strain>
    </source>
</reference>
<dbReference type="PANTHER" id="PTHR24148">
    <property type="entry name" value="ANKYRIN REPEAT DOMAIN-CONTAINING PROTEIN 39 HOMOLOG-RELATED"/>
    <property type="match status" value="1"/>
</dbReference>
<feature type="non-terminal residue" evidence="2">
    <location>
        <position position="173"/>
    </location>
</feature>
<protein>
    <recommendedName>
        <fullName evidence="1">Heterokaryon incompatibility domain-containing protein</fullName>
    </recommendedName>
</protein>